<dbReference type="EMBL" id="FUWJ01000007">
    <property type="protein sequence ID" value="SKA24945.1"/>
    <property type="molecule type" value="Genomic_DNA"/>
</dbReference>
<organism evidence="7 8">
    <name type="scientific">Enhydrobacter aerosaccus</name>
    <dbReference type="NCBI Taxonomy" id="225324"/>
    <lineage>
        <taxon>Bacteria</taxon>
        <taxon>Pseudomonadati</taxon>
        <taxon>Pseudomonadota</taxon>
        <taxon>Alphaproteobacteria</taxon>
        <taxon>Hyphomicrobiales</taxon>
        <taxon>Enhydrobacter</taxon>
    </lineage>
</organism>
<dbReference type="PANTHER" id="PTHR23508">
    <property type="entry name" value="CARBOXYLIC ACID TRANSPORTER PROTEIN HOMOLOG"/>
    <property type="match status" value="1"/>
</dbReference>
<dbReference type="GO" id="GO:0005886">
    <property type="term" value="C:plasma membrane"/>
    <property type="evidence" value="ECO:0007669"/>
    <property type="project" value="TreeGrafter"/>
</dbReference>
<evidence type="ECO:0000256" key="4">
    <source>
        <dbReference type="ARBA" id="ARBA00023136"/>
    </source>
</evidence>
<feature type="transmembrane region" description="Helical" evidence="5">
    <location>
        <begin position="424"/>
        <end position="448"/>
    </location>
</feature>
<dbReference type="CDD" id="cd17316">
    <property type="entry name" value="MFS_SV2_like"/>
    <property type="match status" value="1"/>
</dbReference>
<sequence>MKISDNFNQGHAAASPALSVLDRLPWRPIHTRITLVLGLGWMLDAFEVNIVGSVLGVLQKLWHTTAEQTSLLVSAWLVGILVGALLFGYCADRFGRRRLFLLTLLVYSGFTVLSALSPGYYFFVVFRFLTAIGVGAEYSAVNAAIGELIPARHRGRAGAIVMNFWPLGSILAGLLTLYFINVLPASIGWRFAFALGAVIALFSIWARKALPESPHWLAAHGHHEAAAAVSAEIAGESVTALLPAEKPAARTLGFIAQLRELAGRHFGRLALGCLLDFSEAAGYYGLFALLPLVVLPHLHVGDEMVPWFFIIGNLGAAFGGLIAAAILDKAGRKITVTVFYLLAAASMIALGSATLTESTAGVLVAFTLANLCATGSWIAAYPTFSELFPTRMRATGIGFSVGFGRIGAAISPPLLVGVAHHMTIAAAFGLLASFWLIGVVAMIPWTIWGTEGKNRPLEGLAAD</sequence>
<dbReference type="RefSeq" id="WP_085936137.1">
    <property type="nucleotide sequence ID" value="NZ_FUWJ01000007.1"/>
</dbReference>
<feature type="transmembrane region" description="Helical" evidence="5">
    <location>
        <begin position="361"/>
        <end position="384"/>
    </location>
</feature>
<dbReference type="InterPro" id="IPR020846">
    <property type="entry name" value="MFS_dom"/>
</dbReference>
<proteinExistence type="predicted"/>
<feature type="transmembrane region" description="Helical" evidence="5">
    <location>
        <begin position="99"/>
        <end position="116"/>
    </location>
</feature>
<dbReference type="STRING" id="225324.SAMN02745126_04472"/>
<feature type="transmembrane region" description="Helical" evidence="5">
    <location>
        <begin position="307"/>
        <end position="327"/>
    </location>
</feature>
<reference evidence="8" key="1">
    <citation type="submission" date="2017-02" db="EMBL/GenBank/DDBJ databases">
        <authorList>
            <person name="Varghese N."/>
            <person name="Submissions S."/>
        </authorList>
    </citation>
    <scope>NUCLEOTIDE SEQUENCE [LARGE SCALE GENOMIC DNA]</scope>
    <source>
        <strain evidence="8">ATCC 27094</strain>
    </source>
</reference>
<keyword evidence="4 5" id="KW-0472">Membrane</keyword>
<dbReference type="SUPFAM" id="SSF103473">
    <property type="entry name" value="MFS general substrate transporter"/>
    <property type="match status" value="1"/>
</dbReference>
<evidence type="ECO:0000256" key="1">
    <source>
        <dbReference type="ARBA" id="ARBA00004141"/>
    </source>
</evidence>
<feature type="transmembrane region" description="Helical" evidence="5">
    <location>
        <begin position="122"/>
        <end position="145"/>
    </location>
</feature>
<accession>A0A1T4S9Q8</accession>
<feature type="transmembrane region" description="Helical" evidence="5">
    <location>
        <begin position="334"/>
        <end position="355"/>
    </location>
</feature>
<dbReference type="Pfam" id="PF00083">
    <property type="entry name" value="Sugar_tr"/>
    <property type="match status" value="1"/>
</dbReference>
<dbReference type="Gene3D" id="1.20.1250.20">
    <property type="entry name" value="MFS general substrate transporter like domains"/>
    <property type="match status" value="1"/>
</dbReference>
<feature type="domain" description="Major facilitator superfamily (MFS) profile" evidence="6">
    <location>
        <begin position="33"/>
        <end position="450"/>
    </location>
</feature>
<dbReference type="OrthoDB" id="5368493at2"/>
<evidence type="ECO:0000259" key="6">
    <source>
        <dbReference type="PROSITE" id="PS50850"/>
    </source>
</evidence>
<dbReference type="PROSITE" id="PS50850">
    <property type="entry name" value="MFS"/>
    <property type="match status" value="1"/>
</dbReference>
<protein>
    <submittedName>
        <fullName evidence="7">Predicted arabinose efflux permease, MFS family</fullName>
    </submittedName>
</protein>
<evidence type="ECO:0000256" key="5">
    <source>
        <dbReference type="SAM" id="Phobius"/>
    </source>
</evidence>
<keyword evidence="2 5" id="KW-0812">Transmembrane</keyword>
<feature type="transmembrane region" description="Helical" evidence="5">
    <location>
        <begin position="269"/>
        <end position="295"/>
    </location>
</feature>
<feature type="transmembrane region" description="Helical" evidence="5">
    <location>
        <begin position="187"/>
        <end position="206"/>
    </location>
</feature>
<evidence type="ECO:0000256" key="3">
    <source>
        <dbReference type="ARBA" id="ARBA00022989"/>
    </source>
</evidence>
<dbReference type="InterPro" id="IPR036259">
    <property type="entry name" value="MFS_trans_sf"/>
</dbReference>
<feature type="transmembrane region" description="Helical" evidence="5">
    <location>
        <begin position="70"/>
        <end position="87"/>
    </location>
</feature>
<keyword evidence="3 5" id="KW-1133">Transmembrane helix</keyword>
<dbReference type="PANTHER" id="PTHR23508:SF10">
    <property type="entry name" value="CARBOXYLIC ACID TRANSPORTER PROTEIN HOMOLOG"/>
    <property type="match status" value="1"/>
</dbReference>
<name>A0A1T4S9Q8_9HYPH</name>
<gene>
    <name evidence="7" type="ORF">SAMN02745126_04472</name>
</gene>
<evidence type="ECO:0000313" key="8">
    <source>
        <dbReference type="Proteomes" id="UP000190092"/>
    </source>
</evidence>
<evidence type="ECO:0000313" key="7">
    <source>
        <dbReference type="EMBL" id="SKA24945.1"/>
    </source>
</evidence>
<comment type="subcellular location">
    <subcellularLocation>
        <location evidence="1">Membrane</location>
        <topology evidence="1">Multi-pass membrane protein</topology>
    </subcellularLocation>
</comment>
<dbReference type="GO" id="GO:0046943">
    <property type="term" value="F:carboxylic acid transmembrane transporter activity"/>
    <property type="evidence" value="ECO:0007669"/>
    <property type="project" value="TreeGrafter"/>
</dbReference>
<dbReference type="Proteomes" id="UP000190092">
    <property type="component" value="Unassembled WGS sequence"/>
</dbReference>
<feature type="transmembrane region" description="Helical" evidence="5">
    <location>
        <begin position="396"/>
        <end position="418"/>
    </location>
</feature>
<dbReference type="InterPro" id="IPR005828">
    <property type="entry name" value="MFS_sugar_transport-like"/>
</dbReference>
<evidence type="ECO:0000256" key="2">
    <source>
        <dbReference type="ARBA" id="ARBA00022692"/>
    </source>
</evidence>
<feature type="transmembrane region" description="Helical" evidence="5">
    <location>
        <begin position="157"/>
        <end position="181"/>
    </location>
</feature>
<feature type="transmembrane region" description="Helical" evidence="5">
    <location>
        <begin position="33"/>
        <end position="58"/>
    </location>
</feature>
<keyword evidence="8" id="KW-1185">Reference proteome</keyword>
<dbReference type="AlphaFoldDB" id="A0A1T4S9Q8"/>